<dbReference type="Proteomes" id="UP001497457">
    <property type="component" value="Chromosome 8b"/>
</dbReference>
<dbReference type="PANTHER" id="PTHR43752">
    <property type="entry name" value="BNR/ASP-BOX REPEAT FAMILY PROTEIN"/>
    <property type="match status" value="1"/>
</dbReference>
<gene>
    <name evidence="2" type="ORF">URODEC1_LOCUS111608</name>
</gene>
<proteinExistence type="predicted"/>
<sequence>MLVSSVHVSSLRLLSMLNVNSLWYSLLMAMPIHCNLSKQHKWKIAACVMLFSVLLVAFDSPFWIFISKYLRSIVPSSGSSYDTTTLTQQNRNLSSEHATNLSSGKPGQQIEYGTYNMNTSSTNATSGWSIVKEEFTFPAAGRPFNNCHASTIAEIEKDNFLVSYFGGSW</sequence>
<dbReference type="EMBL" id="OZ075118">
    <property type="protein sequence ID" value="CAL5086462.1"/>
    <property type="molecule type" value="Genomic_DNA"/>
</dbReference>
<dbReference type="PANTHER" id="PTHR43752:SF3">
    <property type="entry name" value="BNR_ASP-BOX REPEAT FAMILY PROTEIN"/>
    <property type="match status" value="1"/>
</dbReference>
<feature type="transmembrane region" description="Helical" evidence="1">
    <location>
        <begin position="12"/>
        <end position="32"/>
    </location>
</feature>
<keyword evidence="3" id="KW-1185">Reference proteome</keyword>
<protein>
    <submittedName>
        <fullName evidence="2">Uncharacterized protein</fullName>
    </submittedName>
</protein>
<evidence type="ECO:0000256" key="1">
    <source>
        <dbReference type="SAM" id="Phobius"/>
    </source>
</evidence>
<reference evidence="2" key="1">
    <citation type="submission" date="2024-10" db="EMBL/GenBank/DDBJ databases">
        <authorList>
            <person name="Ryan C."/>
        </authorList>
    </citation>
    <scope>NUCLEOTIDE SEQUENCE [LARGE SCALE GENOMIC DNA]</scope>
</reference>
<organism evidence="2 3">
    <name type="scientific">Urochloa decumbens</name>
    <dbReference type="NCBI Taxonomy" id="240449"/>
    <lineage>
        <taxon>Eukaryota</taxon>
        <taxon>Viridiplantae</taxon>
        <taxon>Streptophyta</taxon>
        <taxon>Embryophyta</taxon>
        <taxon>Tracheophyta</taxon>
        <taxon>Spermatophyta</taxon>
        <taxon>Magnoliopsida</taxon>
        <taxon>Liliopsida</taxon>
        <taxon>Poales</taxon>
        <taxon>Poaceae</taxon>
        <taxon>PACMAD clade</taxon>
        <taxon>Panicoideae</taxon>
        <taxon>Panicodae</taxon>
        <taxon>Paniceae</taxon>
        <taxon>Melinidinae</taxon>
        <taxon>Urochloa</taxon>
    </lineage>
</organism>
<accession>A0ABC9G3N3</accession>
<evidence type="ECO:0000313" key="2">
    <source>
        <dbReference type="EMBL" id="CAL5086462.1"/>
    </source>
</evidence>
<keyword evidence="1" id="KW-0812">Transmembrane</keyword>
<name>A0ABC9G3N3_9POAL</name>
<keyword evidence="1" id="KW-0472">Membrane</keyword>
<evidence type="ECO:0000313" key="3">
    <source>
        <dbReference type="Proteomes" id="UP001497457"/>
    </source>
</evidence>
<feature type="transmembrane region" description="Helical" evidence="1">
    <location>
        <begin position="44"/>
        <end position="66"/>
    </location>
</feature>
<keyword evidence="1" id="KW-1133">Transmembrane helix</keyword>
<dbReference type="AlphaFoldDB" id="A0ABC9G3N3"/>